<reference evidence="2 3" key="1">
    <citation type="journal article" date="2022" name="Nat. Plants">
        <title>Genomes of leafy and leafless Platanthera orchids illuminate the evolution of mycoheterotrophy.</title>
        <authorList>
            <person name="Li M.H."/>
            <person name="Liu K.W."/>
            <person name="Li Z."/>
            <person name="Lu H.C."/>
            <person name="Ye Q.L."/>
            <person name="Zhang D."/>
            <person name="Wang J.Y."/>
            <person name="Li Y.F."/>
            <person name="Zhong Z.M."/>
            <person name="Liu X."/>
            <person name="Yu X."/>
            <person name="Liu D.K."/>
            <person name="Tu X.D."/>
            <person name="Liu B."/>
            <person name="Hao Y."/>
            <person name="Liao X.Y."/>
            <person name="Jiang Y.T."/>
            <person name="Sun W.H."/>
            <person name="Chen J."/>
            <person name="Chen Y.Q."/>
            <person name="Ai Y."/>
            <person name="Zhai J.W."/>
            <person name="Wu S.S."/>
            <person name="Zhou Z."/>
            <person name="Hsiao Y.Y."/>
            <person name="Wu W.L."/>
            <person name="Chen Y.Y."/>
            <person name="Lin Y.F."/>
            <person name="Hsu J.L."/>
            <person name="Li C.Y."/>
            <person name="Wang Z.W."/>
            <person name="Zhao X."/>
            <person name="Zhong W.Y."/>
            <person name="Ma X.K."/>
            <person name="Ma L."/>
            <person name="Huang J."/>
            <person name="Chen G.Z."/>
            <person name="Huang M.Z."/>
            <person name="Huang L."/>
            <person name="Peng D.H."/>
            <person name="Luo Y.B."/>
            <person name="Zou S.Q."/>
            <person name="Chen S.P."/>
            <person name="Lan S."/>
            <person name="Tsai W.C."/>
            <person name="Van de Peer Y."/>
            <person name="Liu Z.J."/>
        </authorList>
    </citation>
    <scope>NUCLEOTIDE SEQUENCE [LARGE SCALE GENOMIC DNA]</scope>
    <source>
        <strain evidence="2">Lor288</strain>
    </source>
</reference>
<comment type="caution">
    <text evidence="2">The sequence shown here is derived from an EMBL/GenBank/DDBJ whole genome shotgun (WGS) entry which is preliminary data.</text>
</comment>
<evidence type="ECO:0000313" key="2">
    <source>
        <dbReference type="EMBL" id="KAK8970103.1"/>
    </source>
</evidence>
<dbReference type="EMBL" id="JBBWWR010000002">
    <property type="protein sequence ID" value="KAK8970103.1"/>
    <property type="molecule type" value="Genomic_DNA"/>
</dbReference>
<name>A0ABR2N3L1_9ASPA</name>
<feature type="region of interest" description="Disordered" evidence="1">
    <location>
        <begin position="149"/>
        <end position="207"/>
    </location>
</feature>
<accession>A0ABR2N3L1</accession>
<gene>
    <name evidence="2" type="ORF">KSP40_PGU002451</name>
</gene>
<dbReference type="PANTHER" id="PTHR37195:SF2">
    <property type="entry name" value="NUCLEOLIN-LIKE"/>
    <property type="match status" value="1"/>
</dbReference>
<keyword evidence="3" id="KW-1185">Reference proteome</keyword>
<proteinExistence type="predicted"/>
<evidence type="ECO:0000256" key="1">
    <source>
        <dbReference type="SAM" id="MobiDB-lite"/>
    </source>
</evidence>
<dbReference type="Proteomes" id="UP001412067">
    <property type="component" value="Unassembled WGS sequence"/>
</dbReference>
<sequence length="244" mass="26817">MEIHGFSRWEVESELGWAAVEVGDSRCCKVNHFIFDIVMISCDIVFVRTLNVYEDTTAAEVEYGIAEADVDDGTEDDTTEDDNGAEGGVVAIGYDVEDVRDGVEKISAEDDDIDATAANGISVKEDAWSGVGVTLRGWEIGTEYLIRPIARPEEEEDASDFDPVEENDDDEEIEEDDTDGDVATIGKEGTSAKRKRFQSSPLAVEEKSPLKQLTSLLIRFTQLPTVEGMSPLQQLSSLLLNQKN</sequence>
<feature type="compositionally biased region" description="Acidic residues" evidence="1">
    <location>
        <begin position="153"/>
        <end position="180"/>
    </location>
</feature>
<dbReference type="PANTHER" id="PTHR37195">
    <property type="entry name" value="OS01G0332900 PROTEIN"/>
    <property type="match status" value="1"/>
</dbReference>
<protein>
    <submittedName>
        <fullName evidence="2">Uncharacterized protein</fullName>
    </submittedName>
</protein>
<evidence type="ECO:0000313" key="3">
    <source>
        <dbReference type="Proteomes" id="UP001412067"/>
    </source>
</evidence>
<organism evidence="2 3">
    <name type="scientific">Platanthera guangdongensis</name>
    <dbReference type="NCBI Taxonomy" id="2320717"/>
    <lineage>
        <taxon>Eukaryota</taxon>
        <taxon>Viridiplantae</taxon>
        <taxon>Streptophyta</taxon>
        <taxon>Embryophyta</taxon>
        <taxon>Tracheophyta</taxon>
        <taxon>Spermatophyta</taxon>
        <taxon>Magnoliopsida</taxon>
        <taxon>Liliopsida</taxon>
        <taxon>Asparagales</taxon>
        <taxon>Orchidaceae</taxon>
        <taxon>Orchidoideae</taxon>
        <taxon>Orchideae</taxon>
        <taxon>Orchidinae</taxon>
        <taxon>Platanthera</taxon>
    </lineage>
</organism>